<proteinExistence type="predicted"/>
<name>A0ABR1N3P3_9PEZI</name>
<dbReference type="Proteomes" id="UP001367316">
    <property type="component" value="Unassembled WGS sequence"/>
</dbReference>
<keyword evidence="2" id="KW-1185">Reference proteome</keyword>
<dbReference type="EMBL" id="JBBPBF010000021">
    <property type="protein sequence ID" value="KAK7609840.1"/>
    <property type="molecule type" value="Genomic_DNA"/>
</dbReference>
<reference evidence="1 2" key="1">
    <citation type="submission" date="2024-04" db="EMBL/GenBank/DDBJ databases">
        <title>Phyllosticta paracitricarpa is synonymous to the EU quarantine fungus P. citricarpa based on phylogenomic analyses.</title>
        <authorList>
            <consortium name="Lawrence Berkeley National Laboratory"/>
            <person name="Van ingen-buijs V.A."/>
            <person name="Van westerhoven A.C."/>
            <person name="Haridas S."/>
            <person name="Skiadas P."/>
            <person name="Martin F."/>
            <person name="Groenewald J.Z."/>
            <person name="Crous P.W."/>
            <person name="Seidl M.F."/>
        </authorList>
    </citation>
    <scope>NUCLEOTIDE SEQUENCE [LARGE SCALE GENOMIC DNA]</scope>
    <source>
        <strain evidence="1 2">CBS 141358</strain>
    </source>
</reference>
<sequence>MSNMELTPTECQTLEDELVFLPHDQRGKRKISASFLADSAMPSPSSSLSSSSSSSTASVRYIPSKIQKDTVVPEKLESAEALEFIGLEPDTASEIFNRWDSRPDPKYNPNSLLDLVYGHTCQLRRNSWNNYSDEEACDRLGIAPWLKEAILNPRYSGIYLTKELKHWLDKSMRTNYNALTRTLSQLKTYAARDEEQKGESLGDASRKAPCAVTELSQGGTPLPDHDVFYKAKAVEEISTDKVFIEPSGAIDMDVILSHAGGDFNPRQYAWYFTADKEVAYEYKSYVELRCPYSEVWIISIQVPKSFTATLRKEELWYSHDWKAYVWHCKKQHKASKMPERYHKFWMPGPNRTDLMIGHVCKGFSRPVSRIDKDNVQTEMSENNLMTIGPNKDTKGSQWVLMHEEVAERLAEVIRGKIHIEVHVGRRPEAK</sequence>
<gene>
    <name evidence="1" type="ORF">JOL62DRAFT_159712</name>
</gene>
<protein>
    <submittedName>
        <fullName evidence="1">Uncharacterized protein</fullName>
    </submittedName>
</protein>
<evidence type="ECO:0000313" key="1">
    <source>
        <dbReference type="EMBL" id="KAK7609840.1"/>
    </source>
</evidence>
<evidence type="ECO:0000313" key="2">
    <source>
        <dbReference type="Proteomes" id="UP001367316"/>
    </source>
</evidence>
<accession>A0ABR1N3P3</accession>
<comment type="caution">
    <text evidence="1">The sequence shown here is derived from an EMBL/GenBank/DDBJ whole genome shotgun (WGS) entry which is preliminary data.</text>
</comment>
<organism evidence="1 2">
    <name type="scientific">Phyllosticta paracitricarpa</name>
    <dbReference type="NCBI Taxonomy" id="2016321"/>
    <lineage>
        <taxon>Eukaryota</taxon>
        <taxon>Fungi</taxon>
        <taxon>Dikarya</taxon>
        <taxon>Ascomycota</taxon>
        <taxon>Pezizomycotina</taxon>
        <taxon>Dothideomycetes</taxon>
        <taxon>Dothideomycetes incertae sedis</taxon>
        <taxon>Botryosphaeriales</taxon>
        <taxon>Phyllostictaceae</taxon>
        <taxon>Phyllosticta</taxon>
    </lineage>
</organism>